<dbReference type="Proteomes" id="UP001241758">
    <property type="component" value="Unassembled WGS sequence"/>
</dbReference>
<comment type="caution">
    <text evidence="1">The sequence shown here is derived from an EMBL/GenBank/DDBJ whole genome shotgun (WGS) entry which is preliminary data.</text>
</comment>
<proteinExistence type="predicted"/>
<evidence type="ECO:0000313" key="2">
    <source>
        <dbReference type="Proteomes" id="UP001241758"/>
    </source>
</evidence>
<dbReference type="RefSeq" id="WP_282761899.1">
    <property type="nucleotide sequence ID" value="NZ_JASCTH010000013.1"/>
</dbReference>
<organism evidence="1 2">
    <name type="scientific">Actinoplanes sandaracinus</name>
    <dbReference type="NCBI Taxonomy" id="3045177"/>
    <lineage>
        <taxon>Bacteria</taxon>
        <taxon>Bacillati</taxon>
        <taxon>Actinomycetota</taxon>
        <taxon>Actinomycetes</taxon>
        <taxon>Micromonosporales</taxon>
        <taxon>Micromonosporaceae</taxon>
        <taxon>Actinoplanes</taxon>
    </lineage>
</organism>
<accession>A0ABT6WMZ0</accession>
<reference evidence="1 2" key="1">
    <citation type="submission" date="2023-05" db="EMBL/GenBank/DDBJ databases">
        <title>Actinoplanes sp. NEAU-A12 genome sequencing.</title>
        <authorList>
            <person name="Wang Z.-S."/>
        </authorList>
    </citation>
    <scope>NUCLEOTIDE SEQUENCE [LARGE SCALE GENOMIC DNA]</scope>
    <source>
        <strain evidence="1 2">NEAU-A12</strain>
    </source>
</reference>
<keyword evidence="2" id="KW-1185">Reference proteome</keyword>
<evidence type="ECO:0000313" key="1">
    <source>
        <dbReference type="EMBL" id="MDI6101065.1"/>
    </source>
</evidence>
<dbReference type="EMBL" id="JASCTH010000013">
    <property type="protein sequence ID" value="MDI6101065.1"/>
    <property type="molecule type" value="Genomic_DNA"/>
</dbReference>
<gene>
    <name evidence="1" type="ORF">QLQ12_20845</name>
</gene>
<evidence type="ECO:0008006" key="3">
    <source>
        <dbReference type="Google" id="ProtNLM"/>
    </source>
</evidence>
<name>A0ABT6WMZ0_9ACTN</name>
<protein>
    <recommendedName>
        <fullName evidence="3">DUF1330 domain-containing protein</fullName>
    </recommendedName>
</protein>
<sequence>MTDHDLLLVAVVEMTPGNAEAGRRYEDAVLTLLDRHGGTLERRLRDTGPSGTEVHVIRFRERAGLDSYMGDPERLALRAAAGEAAPAARVLEVRDVR</sequence>